<reference evidence="1 2" key="1">
    <citation type="submission" date="2019-08" db="EMBL/GenBank/DDBJ databases">
        <authorList>
            <person name="Alioto T."/>
            <person name="Alioto T."/>
            <person name="Gomez Garrido J."/>
        </authorList>
    </citation>
    <scope>NUCLEOTIDE SEQUENCE [LARGE SCALE GENOMIC DNA]</scope>
</reference>
<dbReference type="Proteomes" id="UP000325440">
    <property type="component" value="Unassembled WGS sequence"/>
</dbReference>
<accession>A0A5E4NEM8</accession>
<gene>
    <name evidence="1" type="ORF">CINCED_3A006230</name>
</gene>
<protein>
    <submittedName>
        <fullName evidence="1">Uncharacterized protein</fullName>
    </submittedName>
</protein>
<dbReference type="EMBL" id="CABPRJ010001937">
    <property type="protein sequence ID" value="VVC42110.1"/>
    <property type="molecule type" value="Genomic_DNA"/>
</dbReference>
<dbReference type="AlphaFoldDB" id="A0A5E4NEM8"/>
<evidence type="ECO:0000313" key="2">
    <source>
        <dbReference type="Proteomes" id="UP000325440"/>
    </source>
</evidence>
<name>A0A5E4NEM8_9HEMI</name>
<keyword evidence="2" id="KW-1185">Reference proteome</keyword>
<sequence>MLSGFNAISNRRFCTPDRDSERYALRAAMGTATRHGRTRSAAAAASWRFPGAAGPTRADRRTRPRIQYPPAVRVAKISDARCESSVDAATFHTPRGSRAPAPGAFGERYRYYLLHPPAAIGYRPTRLLTGGPVRFSADSPRLRQPVYHRVDAPLNCNPKLRDETVRDR</sequence>
<proteinExistence type="predicted"/>
<organism evidence="1 2">
    <name type="scientific">Cinara cedri</name>
    <dbReference type="NCBI Taxonomy" id="506608"/>
    <lineage>
        <taxon>Eukaryota</taxon>
        <taxon>Metazoa</taxon>
        <taxon>Ecdysozoa</taxon>
        <taxon>Arthropoda</taxon>
        <taxon>Hexapoda</taxon>
        <taxon>Insecta</taxon>
        <taxon>Pterygota</taxon>
        <taxon>Neoptera</taxon>
        <taxon>Paraneoptera</taxon>
        <taxon>Hemiptera</taxon>
        <taxon>Sternorrhyncha</taxon>
        <taxon>Aphidomorpha</taxon>
        <taxon>Aphidoidea</taxon>
        <taxon>Aphididae</taxon>
        <taxon>Lachninae</taxon>
        <taxon>Cinara</taxon>
    </lineage>
</organism>
<evidence type="ECO:0000313" key="1">
    <source>
        <dbReference type="EMBL" id="VVC42110.1"/>
    </source>
</evidence>